<proteinExistence type="predicted"/>
<evidence type="ECO:0000313" key="1">
    <source>
        <dbReference type="EMBL" id="GAG16641.1"/>
    </source>
</evidence>
<accession>X0WV75</accession>
<dbReference type="Gene3D" id="3.40.50.150">
    <property type="entry name" value="Vaccinia Virus protein VP39"/>
    <property type="match status" value="1"/>
</dbReference>
<name>X0WV75_9ZZZZ</name>
<dbReference type="EMBL" id="BARS01036585">
    <property type="protein sequence ID" value="GAG16641.1"/>
    <property type="molecule type" value="Genomic_DNA"/>
</dbReference>
<reference evidence="1" key="1">
    <citation type="journal article" date="2014" name="Front. Microbiol.">
        <title>High frequency of phylogenetically diverse reductive dehalogenase-homologous genes in deep subseafloor sedimentary metagenomes.</title>
        <authorList>
            <person name="Kawai M."/>
            <person name="Futagami T."/>
            <person name="Toyoda A."/>
            <person name="Takaki Y."/>
            <person name="Nishi S."/>
            <person name="Hori S."/>
            <person name="Arai W."/>
            <person name="Tsubouchi T."/>
            <person name="Morono Y."/>
            <person name="Uchiyama I."/>
            <person name="Ito T."/>
            <person name="Fujiyama A."/>
            <person name="Inagaki F."/>
            <person name="Takami H."/>
        </authorList>
    </citation>
    <scope>NUCLEOTIDE SEQUENCE</scope>
    <source>
        <strain evidence="1">Expedition CK06-06</strain>
    </source>
</reference>
<dbReference type="InterPro" id="IPR029063">
    <property type="entry name" value="SAM-dependent_MTases_sf"/>
</dbReference>
<comment type="caution">
    <text evidence="1">The sequence shown here is derived from an EMBL/GenBank/DDBJ whole genome shotgun (WGS) entry which is preliminary data.</text>
</comment>
<feature type="non-terminal residue" evidence="1">
    <location>
        <position position="1"/>
    </location>
</feature>
<gene>
    <name evidence="1" type="ORF">S01H1_56208</name>
</gene>
<protein>
    <recommendedName>
        <fullName evidence="2">Methyltransferase type 11 domain-containing protein</fullName>
    </recommendedName>
</protein>
<evidence type="ECO:0008006" key="2">
    <source>
        <dbReference type="Google" id="ProtNLM"/>
    </source>
</evidence>
<dbReference type="AlphaFoldDB" id="X0WV75"/>
<dbReference type="SUPFAM" id="SSF53335">
    <property type="entry name" value="S-adenosyl-L-methionine-dependent methyltransferases"/>
    <property type="match status" value="1"/>
</dbReference>
<sequence length="103" mass="11816">DFMQTEPTEKYDAVVACGVFDYVKDAESFLRHMSRFANKVIYGSFPGWSLVRSPLRKVRYALRGCPTHFYRIKTVRRIFDDVGFGRTVINDLGGGCLAWGVRE</sequence>
<organism evidence="1">
    <name type="scientific">marine sediment metagenome</name>
    <dbReference type="NCBI Taxonomy" id="412755"/>
    <lineage>
        <taxon>unclassified sequences</taxon>
        <taxon>metagenomes</taxon>
        <taxon>ecological metagenomes</taxon>
    </lineage>
</organism>